<dbReference type="PANTHER" id="PTHR23036">
    <property type="entry name" value="CYTOKINE RECEPTOR"/>
    <property type="match status" value="1"/>
</dbReference>
<keyword evidence="6" id="KW-0472">Membrane</keyword>
<name>A0AAU9X1P4_9CNID</name>
<accession>A0AAU9X1P4</accession>
<evidence type="ECO:0000256" key="6">
    <source>
        <dbReference type="SAM" id="Phobius"/>
    </source>
</evidence>
<dbReference type="InterPro" id="IPR036116">
    <property type="entry name" value="FN3_sf"/>
</dbReference>
<feature type="domain" description="Fibronectin type-III" evidence="7">
    <location>
        <begin position="688"/>
        <end position="790"/>
    </location>
</feature>
<protein>
    <recommendedName>
        <fullName evidence="7">Fibronectin type-III domain-containing protein</fullName>
    </recommendedName>
</protein>
<dbReference type="InterPro" id="IPR013783">
    <property type="entry name" value="Ig-like_fold"/>
</dbReference>
<evidence type="ECO:0000256" key="4">
    <source>
        <dbReference type="ARBA" id="ARBA00023170"/>
    </source>
</evidence>
<proteinExistence type="predicted"/>
<evidence type="ECO:0000259" key="7">
    <source>
        <dbReference type="PROSITE" id="PS50853"/>
    </source>
</evidence>
<keyword evidence="4" id="KW-0675">Receptor</keyword>
<feature type="domain" description="Fibronectin type-III" evidence="7">
    <location>
        <begin position="296"/>
        <end position="387"/>
    </location>
</feature>
<dbReference type="AlphaFoldDB" id="A0AAU9X1P4"/>
<dbReference type="PROSITE" id="PS50853">
    <property type="entry name" value="FN3"/>
    <property type="match status" value="8"/>
</dbReference>
<comment type="caution">
    <text evidence="8">The sequence shown here is derived from an EMBL/GenBank/DDBJ whole genome shotgun (WGS) entry which is preliminary data.</text>
</comment>
<evidence type="ECO:0000256" key="5">
    <source>
        <dbReference type="ARBA" id="ARBA00023180"/>
    </source>
</evidence>
<dbReference type="PANTHER" id="PTHR23036:SF151">
    <property type="entry name" value="FIBRONECTIN TYPE-III DOMAIN-CONTAINING PROTEIN"/>
    <property type="match status" value="1"/>
</dbReference>
<dbReference type="Pfam" id="PF00041">
    <property type="entry name" value="fn3"/>
    <property type="match status" value="8"/>
</dbReference>
<dbReference type="Proteomes" id="UP001159428">
    <property type="component" value="Unassembled WGS sequence"/>
</dbReference>
<dbReference type="CDD" id="cd00063">
    <property type="entry name" value="FN3"/>
    <property type="match status" value="8"/>
</dbReference>
<evidence type="ECO:0000256" key="1">
    <source>
        <dbReference type="ARBA" id="ARBA00022729"/>
    </source>
</evidence>
<dbReference type="SMART" id="SM00060">
    <property type="entry name" value="FN3"/>
    <property type="match status" value="8"/>
</dbReference>
<keyword evidence="1" id="KW-0732">Signal</keyword>
<evidence type="ECO:0000313" key="9">
    <source>
        <dbReference type="Proteomes" id="UP001159428"/>
    </source>
</evidence>
<dbReference type="GO" id="GO:0019955">
    <property type="term" value="F:cytokine binding"/>
    <property type="evidence" value="ECO:0007669"/>
    <property type="project" value="TreeGrafter"/>
</dbReference>
<feature type="non-terminal residue" evidence="8">
    <location>
        <position position="943"/>
    </location>
</feature>
<feature type="domain" description="Fibronectin type-III" evidence="7">
    <location>
        <begin position="392"/>
        <end position="492"/>
    </location>
</feature>
<evidence type="ECO:0000256" key="2">
    <source>
        <dbReference type="ARBA" id="ARBA00022737"/>
    </source>
</evidence>
<dbReference type="SUPFAM" id="SSF49265">
    <property type="entry name" value="Fibronectin type III"/>
    <property type="match status" value="5"/>
</dbReference>
<feature type="transmembrane region" description="Helical" evidence="6">
    <location>
        <begin position="916"/>
        <end position="942"/>
    </location>
</feature>
<keyword evidence="3" id="KW-1015">Disulfide bond</keyword>
<dbReference type="GO" id="GO:0009897">
    <property type="term" value="C:external side of plasma membrane"/>
    <property type="evidence" value="ECO:0007669"/>
    <property type="project" value="TreeGrafter"/>
</dbReference>
<dbReference type="GO" id="GO:0043235">
    <property type="term" value="C:receptor complex"/>
    <property type="evidence" value="ECO:0007669"/>
    <property type="project" value="TreeGrafter"/>
</dbReference>
<organism evidence="8 9">
    <name type="scientific">Pocillopora meandrina</name>
    <dbReference type="NCBI Taxonomy" id="46732"/>
    <lineage>
        <taxon>Eukaryota</taxon>
        <taxon>Metazoa</taxon>
        <taxon>Cnidaria</taxon>
        <taxon>Anthozoa</taxon>
        <taxon>Hexacorallia</taxon>
        <taxon>Scleractinia</taxon>
        <taxon>Astrocoeniina</taxon>
        <taxon>Pocilloporidae</taxon>
        <taxon>Pocillopora</taxon>
    </lineage>
</organism>
<dbReference type="FunFam" id="2.60.40.10:FF:000028">
    <property type="entry name" value="Neuronal cell adhesion molecule"/>
    <property type="match status" value="4"/>
</dbReference>
<dbReference type="EMBL" id="CALNXJ010000028">
    <property type="protein sequence ID" value="CAH3134095.1"/>
    <property type="molecule type" value="Genomic_DNA"/>
</dbReference>
<feature type="domain" description="Fibronectin type-III" evidence="7">
    <location>
        <begin position="1"/>
        <end position="89"/>
    </location>
</feature>
<dbReference type="FunFam" id="2.60.40.10:FF:000551">
    <property type="entry name" value="Protogenin A"/>
    <property type="match status" value="1"/>
</dbReference>
<keyword evidence="5" id="KW-0325">Glycoprotein</keyword>
<feature type="domain" description="Fibronectin type-III" evidence="7">
    <location>
        <begin position="588"/>
        <end position="683"/>
    </location>
</feature>
<dbReference type="Gene3D" id="2.60.40.10">
    <property type="entry name" value="Immunoglobulins"/>
    <property type="match status" value="8"/>
</dbReference>
<feature type="domain" description="Fibronectin type-III" evidence="7">
    <location>
        <begin position="97"/>
        <end position="192"/>
    </location>
</feature>
<keyword evidence="6" id="KW-0812">Transmembrane</keyword>
<gene>
    <name evidence="8" type="ORF">PMEA_00015707</name>
</gene>
<feature type="non-terminal residue" evidence="8">
    <location>
        <position position="1"/>
    </location>
</feature>
<evidence type="ECO:0000256" key="3">
    <source>
        <dbReference type="ARBA" id="ARBA00023157"/>
    </source>
</evidence>
<reference evidence="8 9" key="1">
    <citation type="submission" date="2022-05" db="EMBL/GenBank/DDBJ databases">
        <authorList>
            <consortium name="Genoscope - CEA"/>
            <person name="William W."/>
        </authorList>
    </citation>
    <scope>NUCLEOTIDE SEQUENCE [LARGE SCALE GENOMIC DNA]</scope>
</reference>
<sequence length="943" mass="104151">QNLTVVSTGPHHIHLSWNKYNIYVTGFEIFWKILNSCVTTEFARIQSPNSAFNITGLQPFTWYQMTVRAYNSLGSGPNSSYVNVRTQAKSLVNLPPVPQNISVTAKNSTYVTVEWLPVSRHLVSNYHYNYTLSWLAVKGGSPGVITNVTLNVTSFKIRGLTPYTKHVLQVAARDWNGTGRFSNPLCVYTLEDVPSLAPQNVTVQSLNSSSFVLSWGPVPLQYANGRIQGYRVRVWEQNVTNVSYSVNKKMILVEGLQPYTTYKVKVSAYTSVGEGNGSFLLVTTLKAVDTKQAILAPENVTVNVTSATSCHVQWLSVSHNHTLQSPYNYTLEWESTRYGKANVTVEATSYNLQGLVPFTTYGIRVAAVDGVHNWTFSNTVWFQTPEAVPSQSPQNVSASSVNSNSFQLNWVPVPQEFANGRIQGYRVRIWELSQWIAAMRPNKTTVDNSTTSALIGGLEAYTNYVVQISAFSAAGEGNITHINVSTQEGVPTRPPQQVQGIKQSSTSLLITWITVPSGHAHGVIIGYNVYVNNGSVRVLSTSVNNAVLTGLNKYTQYTVQVSANTSAGEGPRSSPISVWTDEDVPSRAPSGLEAYMVWETDIFLRWSSVPQGYENGIIRGFKIFLNLKNGVKTHVFVIREEGKRLEALSNLKPFSEYEVSILAYTLSGDGVTSSSITVTTDESVPSAPPSNVTVQEKTSTSSLSIQWMDVPGNETNGHLIGYTVTYRAVKVGGKEVVDDVVKKKSVGTGTHSITLNDLQSFTTYEIRVAGITRRGEGVFSQPIEGETCHCGKRLTTNYWFYPPYVIRSSTNHTSGIFMAILDEMVLHCCGDCRNGHGTSFIDYTLDGNNNPSQKNTEEDMRISIDSNTDLSLPVYGFSDQRRYMKRFRFVPIVESPGAAFIVARKEFGSESPIERLVYGFGPLLLFNVMTICLTGLLMWILVS</sequence>
<evidence type="ECO:0000313" key="8">
    <source>
        <dbReference type="EMBL" id="CAH3134095.1"/>
    </source>
</evidence>
<keyword evidence="9" id="KW-1185">Reference proteome</keyword>
<keyword evidence="2" id="KW-0677">Repeat</keyword>
<keyword evidence="6" id="KW-1133">Transmembrane helix</keyword>
<feature type="domain" description="Fibronectin type-III" evidence="7">
    <location>
        <begin position="197"/>
        <end position="293"/>
    </location>
</feature>
<feature type="domain" description="Fibronectin type-III" evidence="7">
    <location>
        <begin position="494"/>
        <end position="583"/>
    </location>
</feature>
<dbReference type="InterPro" id="IPR003961">
    <property type="entry name" value="FN3_dom"/>
</dbReference>
<dbReference type="GO" id="GO:0004896">
    <property type="term" value="F:cytokine receptor activity"/>
    <property type="evidence" value="ECO:0007669"/>
    <property type="project" value="TreeGrafter"/>
</dbReference>
<dbReference type="InterPro" id="IPR050379">
    <property type="entry name" value="Type-I_Cytokine_Rcpt"/>
</dbReference>